<dbReference type="PROSITE" id="PS01358">
    <property type="entry name" value="ZF_RANBP2_1"/>
    <property type="match status" value="1"/>
</dbReference>
<feature type="compositionally biased region" description="Polar residues" evidence="5">
    <location>
        <begin position="17"/>
        <end position="26"/>
    </location>
</feature>
<sequence>MRAMSSKGLNGSRWASRCNSSISSTGDWTCASCHAWNYYWRQKCVKCDKDSNIARVTDQSPSASASRQNRRITEVPRLERNSHIHSVPLVGSRSEPSSSSVLRGGLSESHWAPQQNEKTTIPASKEVCKKLGTVLDKLPQPSVSKFSSKAVDISLPYQVQHYILNLMERILEEACYDYSLIWIPKKLNEMGWDCAEAVELAKWKMTLPSEVPPHAYSPHSRFDLETGLNNAVKVRNAAVHRHLCSNQTIRDMALQCQSLMSLFSDTSRYDKFKLLRSEIGKWEINSISLSDPRAKLEQALQNISEGPIDDMDWTPNPVSIEETFNEESLTDTEEFIDRMEIDQD</sequence>
<dbReference type="VEuPathDB" id="FungiDB:BLGHR1_14708"/>
<evidence type="ECO:0000256" key="1">
    <source>
        <dbReference type="ARBA" id="ARBA00022723"/>
    </source>
</evidence>
<protein>
    <recommendedName>
        <fullName evidence="6">RanBP2-type domain-containing protein</fullName>
    </recommendedName>
</protein>
<evidence type="ECO:0000256" key="3">
    <source>
        <dbReference type="ARBA" id="ARBA00022833"/>
    </source>
</evidence>
<keyword evidence="3" id="KW-0862">Zinc</keyword>
<reference evidence="7 8" key="1">
    <citation type="submission" date="2017-11" db="EMBL/GenBank/DDBJ databases">
        <authorList>
            <person name="Kracher B."/>
        </authorList>
    </citation>
    <scope>NUCLEOTIDE SEQUENCE [LARGE SCALE GENOMIC DNA]</scope>
    <source>
        <strain evidence="7 8">RACE1</strain>
    </source>
</reference>
<organism evidence="7 8">
    <name type="scientific">Blumeria hordei</name>
    <name type="common">Barley powdery mildew</name>
    <name type="synonym">Blumeria graminis f. sp. hordei</name>
    <dbReference type="NCBI Taxonomy" id="2867405"/>
    <lineage>
        <taxon>Eukaryota</taxon>
        <taxon>Fungi</taxon>
        <taxon>Dikarya</taxon>
        <taxon>Ascomycota</taxon>
        <taxon>Pezizomycotina</taxon>
        <taxon>Leotiomycetes</taxon>
        <taxon>Erysiphales</taxon>
        <taxon>Erysiphaceae</taxon>
        <taxon>Blumeria</taxon>
    </lineage>
</organism>
<dbReference type="Gene3D" id="4.10.1060.10">
    <property type="entry name" value="Zinc finger, RanBP2-type"/>
    <property type="match status" value="1"/>
</dbReference>
<proteinExistence type="predicted"/>
<gene>
    <name evidence="7" type="ORF">BLGHR1_14708</name>
</gene>
<evidence type="ECO:0000256" key="4">
    <source>
        <dbReference type="PROSITE-ProRule" id="PRU00322"/>
    </source>
</evidence>
<evidence type="ECO:0000256" key="5">
    <source>
        <dbReference type="SAM" id="MobiDB-lite"/>
    </source>
</evidence>
<name>A0A383UUB5_BLUHO</name>
<dbReference type="PROSITE" id="PS50199">
    <property type="entry name" value="ZF_RANBP2_2"/>
    <property type="match status" value="1"/>
</dbReference>
<evidence type="ECO:0000313" key="7">
    <source>
        <dbReference type="EMBL" id="SZF03914.1"/>
    </source>
</evidence>
<feature type="domain" description="RanBP2-type" evidence="6">
    <location>
        <begin position="24"/>
        <end position="47"/>
    </location>
</feature>
<feature type="region of interest" description="Disordered" evidence="5">
    <location>
        <begin position="1"/>
        <end position="26"/>
    </location>
</feature>
<dbReference type="GO" id="GO:0008270">
    <property type="term" value="F:zinc ion binding"/>
    <property type="evidence" value="ECO:0007669"/>
    <property type="project" value="UniProtKB-KW"/>
</dbReference>
<evidence type="ECO:0000313" key="8">
    <source>
        <dbReference type="Proteomes" id="UP000275772"/>
    </source>
</evidence>
<keyword evidence="2 4" id="KW-0863">Zinc-finger</keyword>
<dbReference type="EMBL" id="UNSH01000060">
    <property type="protein sequence ID" value="SZF03914.1"/>
    <property type="molecule type" value="Genomic_DNA"/>
</dbReference>
<dbReference type="AlphaFoldDB" id="A0A383UUB5"/>
<evidence type="ECO:0000256" key="2">
    <source>
        <dbReference type="ARBA" id="ARBA00022771"/>
    </source>
</evidence>
<accession>A0A383UUB5</accession>
<dbReference type="InterPro" id="IPR001876">
    <property type="entry name" value="Znf_RanBP2"/>
</dbReference>
<keyword evidence="1" id="KW-0479">Metal-binding</keyword>
<dbReference type="Proteomes" id="UP000275772">
    <property type="component" value="Unassembled WGS sequence"/>
</dbReference>
<evidence type="ECO:0000259" key="6">
    <source>
        <dbReference type="PROSITE" id="PS50199"/>
    </source>
</evidence>